<evidence type="ECO:0000256" key="5">
    <source>
        <dbReference type="SAM" id="MobiDB-lite"/>
    </source>
</evidence>
<reference evidence="8 9" key="1">
    <citation type="journal article" date="2015" name="Parasit. Vectors">
        <title>Draft genome of the scabies mite.</title>
        <authorList>
            <person name="Rider S.D.Jr."/>
            <person name="Morgan M.S."/>
            <person name="Arlian L.G."/>
        </authorList>
    </citation>
    <scope>NUCLEOTIDE SEQUENCE [LARGE SCALE GENOMIC DNA]</scope>
    <source>
        <strain evidence="8">Arlian Lab</strain>
    </source>
</reference>
<dbReference type="GO" id="GO:0005509">
    <property type="term" value="F:calcium ion binding"/>
    <property type="evidence" value="ECO:0007669"/>
    <property type="project" value="UniProtKB-UniRule"/>
</dbReference>
<dbReference type="InterPro" id="IPR050174">
    <property type="entry name" value="Protocadherin/Cadherin-CA"/>
</dbReference>
<dbReference type="InterPro" id="IPR002126">
    <property type="entry name" value="Cadherin-like_dom"/>
</dbReference>
<comment type="caution">
    <text evidence="8">The sequence shown here is derived from an EMBL/GenBank/DDBJ whole genome shotgun (WGS) entry which is preliminary data.</text>
</comment>
<dbReference type="SMART" id="SM00112">
    <property type="entry name" value="CA"/>
    <property type="match status" value="5"/>
</dbReference>
<feature type="compositionally biased region" description="Polar residues" evidence="5">
    <location>
        <begin position="132"/>
        <end position="143"/>
    </location>
</feature>
<evidence type="ECO:0000259" key="7">
    <source>
        <dbReference type="PROSITE" id="PS50268"/>
    </source>
</evidence>
<dbReference type="Proteomes" id="UP000616769">
    <property type="component" value="Unassembled WGS sequence"/>
</dbReference>
<keyword evidence="3 6" id="KW-1133">Transmembrane helix</keyword>
<feature type="domain" description="Cadherin" evidence="7">
    <location>
        <begin position="314"/>
        <end position="425"/>
    </location>
</feature>
<dbReference type="Pfam" id="PF00028">
    <property type="entry name" value="Cadherin"/>
    <property type="match status" value="2"/>
</dbReference>
<feature type="domain" description="Cadherin" evidence="7">
    <location>
        <begin position="206"/>
        <end position="313"/>
    </location>
</feature>
<keyword evidence="2 6" id="KW-0812">Transmembrane</keyword>
<proteinExistence type="predicted"/>
<feature type="region of interest" description="Disordered" evidence="5">
    <location>
        <begin position="116"/>
        <end position="143"/>
    </location>
</feature>
<dbReference type="PROSITE" id="PS50268">
    <property type="entry name" value="CADHERIN_2"/>
    <property type="match status" value="3"/>
</dbReference>
<gene>
    <name evidence="8" type="ORF">QR98_0069370</name>
</gene>
<evidence type="ECO:0000256" key="2">
    <source>
        <dbReference type="ARBA" id="ARBA00022692"/>
    </source>
</evidence>
<evidence type="ECO:0000256" key="6">
    <source>
        <dbReference type="SAM" id="Phobius"/>
    </source>
</evidence>
<dbReference type="AlphaFoldDB" id="A0A132AD92"/>
<dbReference type="CDD" id="cd11304">
    <property type="entry name" value="Cadherin_repeat"/>
    <property type="match status" value="4"/>
</dbReference>
<organism evidence="8 9">
    <name type="scientific">Sarcoptes scabiei</name>
    <name type="common">Itch mite</name>
    <name type="synonym">Acarus scabiei</name>
    <dbReference type="NCBI Taxonomy" id="52283"/>
    <lineage>
        <taxon>Eukaryota</taxon>
        <taxon>Metazoa</taxon>
        <taxon>Ecdysozoa</taxon>
        <taxon>Arthropoda</taxon>
        <taxon>Chelicerata</taxon>
        <taxon>Arachnida</taxon>
        <taxon>Acari</taxon>
        <taxon>Acariformes</taxon>
        <taxon>Sarcoptiformes</taxon>
        <taxon>Astigmata</taxon>
        <taxon>Psoroptidia</taxon>
        <taxon>Sarcoptoidea</taxon>
        <taxon>Sarcoptidae</taxon>
        <taxon>Sarcoptinae</taxon>
        <taxon>Sarcoptes</taxon>
    </lineage>
</organism>
<dbReference type="GO" id="GO:0005886">
    <property type="term" value="C:plasma membrane"/>
    <property type="evidence" value="ECO:0007669"/>
    <property type="project" value="TreeGrafter"/>
</dbReference>
<evidence type="ECO:0000256" key="3">
    <source>
        <dbReference type="ARBA" id="ARBA00022989"/>
    </source>
</evidence>
<dbReference type="SUPFAM" id="SSF49313">
    <property type="entry name" value="Cadherin-like"/>
    <property type="match status" value="4"/>
</dbReference>
<evidence type="ECO:0000256" key="4">
    <source>
        <dbReference type="ARBA" id="ARBA00023180"/>
    </source>
</evidence>
<sequence>MKNKVEEPDQRVLNESMNEYHEKFINLSPNIYLFDFVKYLNPIAVIGDAGEKGDIELSIIENTRDQDSESINRAASLNNPSIAPEPLIPVRIESGTKKLVLIRKLDKESIEGDSSVTVSVRCRQKNDRNPSKHSSNAKSKTINEIDPTISSLSSIDNRSFLKYETSSEDVEELFDLRGNEDSQDDIIIPIRILITDANDNKPEWQGVVPYSVNISEMTTIGTVVMNGIRAIDNDQLGPYSTIEYYVEPGPYSHLLRFSSPLEGNLVLSGHLDYETMPNFSITIRAQDQGSPPNSEITTVNVQVIDADDQNPRFEDDKYTAFLAENDDVGHALIVKPNRIKANDPDLGIKSPIIYEFNSKEENSKENSYFRIDNQTATVTLRRPLHSAINLPITLVIKATQQDNRDRYALTTLTIVNKRDQLLPELHFIDSNYSASLLETSPIGHPVMTLHTSQSTLLTNNSLKFQILDDEDGYFKIDSSGKIVVNRILDYEKHHRHSFRVMVSDGRQTDLARMTVNLINVNEHDPIFSQSVYSFHITEAQLRSSPMIGRIQASDADDDDQIKLNLSGPCAEAFSLNPDGLLQLRYLYALNSSECRMKITATDSGDPSRSSSASIVAKFSPTLLKSTKLGSYFQRGSNFTIDSDDLRSIASISPTTIDVLKHSNSNLYSASSTSTALVLVIVLGVLLGTLFIIIVVLTLHVLKNRKINPLDTINLDQNNEYCEEIDDTAKKSLKVQKNPNLSPSKTLKTTDSAISSDLSCWSEEKSLQTLIASKSMDSQSSSGFITNSIHDSEIPSTTMNDSCSNERRSVDCDVPQYNNVDEKTLGSRISVIRWPQGTIPRRVKKLTWKDEQRNNHLDQLYTSNSILHAETPLKLKTKTLSGHLLTGNANKTMTSKKDDHHASVQNNAIKIAHNQSEGFEHYHLHTSLSSIASVRHHQTPHYPIEREFDSETSRDRLVLYDQMISNQKQTASALPDLTIRSVI</sequence>
<feature type="region of interest" description="Disordered" evidence="5">
    <location>
        <begin position="785"/>
        <end position="807"/>
    </location>
</feature>
<keyword evidence="6" id="KW-0472">Membrane</keyword>
<dbReference type="PANTHER" id="PTHR24028:SF146">
    <property type="entry name" value="CADHERIN 96CB, ISOFORM D-RELATED"/>
    <property type="match status" value="1"/>
</dbReference>
<keyword evidence="4" id="KW-0325">Glycoprotein</keyword>
<dbReference type="GO" id="GO:0007156">
    <property type="term" value="P:homophilic cell adhesion via plasma membrane adhesion molecules"/>
    <property type="evidence" value="ECO:0007669"/>
    <property type="project" value="InterPro"/>
</dbReference>
<name>A0A132AD92_SARSC</name>
<dbReference type="PANTHER" id="PTHR24028">
    <property type="entry name" value="CADHERIN-87A"/>
    <property type="match status" value="1"/>
</dbReference>
<feature type="transmembrane region" description="Helical" evidence="6">
    <location>
        <begin position="675"/>
        <end position="701"/>
    </location>
</feature>
<feature type="domain" description="Cadherin" evidence="7">
    <location>
        <begin position="428"/>
        <end position="527"/>
    </location>
</feature>
<dbReference type="EMBL" id="JXLN01012388">
    <property type="protein sequence ID" value="KPM08420.1"/>
    <property type="molecule type" value="Genomic_DNA"/>
</dbReference>
<dbReference type="OrthoDB" id="6250271at2759"/>
<dbReference type="PRINTS" id="PR00205">
    <property type="entry name" value="CADHERIN"/>
</dbReference>
<comment type="subcellular location">
    <subcellularLocation>
        <location evidence="1">Membrane</location>
        <topology evidence="1">Single-pass membrane protein</topology>
    </subcellularLocation>
</comment>
<evidence type="ECO:0000256" key="1">
    <source>
        <dbReference type="ARBA" id="ARBA00004167"/>
    </source>
</evidence>
<protein>
    <submittedName>
        <fullName evidence="8">Protocadherin Fat 1-like protein</fullName>
    </submittedName>
</protein>
<dbReference type="InterPro" id="IPR015919">
    <property type="entry name" value="Cadherin-like_sf"/>
</dbReference>
<evidence type="ECO:0000313" key="9">
    <source>
        <dbReference type="Proteomes" id="UP000616769"/>
    </source>
</evidence>
<evidence type="ECO:0000313" key="8">
    <source>
        <dbReference type="EMBL" id="KPM08420.1"/>
    </source>
</evidence>
<dbReference type="VEuPathDB" id="VectorBase:SSCA007973"/>
<dbReference type="Gene3D" id="2.60.40.60">
    <property type="entry name" value="Cadherins"/>
    <property type="match status" value="4"/>
</dbReference>
<feature type="compositionally biased region" description="Polar residues" evidence="5">
    <location>
        <begin position="785"/>
        <end position="802"/>
    </location>
</feature>
<accession>A0A132AD92</accession>